<evidence type="ECO:0000313" key="9">
    <source>
        <dbReference type="EMBL" id="ALJ29330.1"/>
    </source>
</evidence>
<feature type="binding site" evidence="5">
    <location>
        <position position="128"/>
    </location>
    <ligand>
        <name>ATP</name>
        <dbReference type="ChEBI" id="CHEBI:30616"/>
    </ligand>
</feature>
<dbReference type="PANTHER" id="PTHR43289">
    <property type="entry name" value="MITOGEN-ACTIVATED PROTEIN KINASE KINASE KINASE 20-RELATED"/>
    <property type="match status" value="1"/>
</dbReference>
<dbReference type="PROSITE" id="PS00108">
    <property type="entry name" value="PROTEIN_KINASE_ST"/>
    <property type="match status" value="1"/>
</dbReference>
<dbReference type="SUPFAM" id="SSF48452">
    <property type="entry name" value="TPR-like"/>
    <property type="match status" value="3"/>
</dbReference>
<dbReference type="KEGG" id="sacz:AOT14_29780"/>
<dbReference type="GO" id="GO:0004674">
    <property type="term" value="F:protein serine/threonine kinase activity"/>
    <property type="evidence" value="ECO:0007669"/>
    <property type="project" value="UniProtKB-KW"/>
</dbReference>
<dbReference type="Gene3D" id="1.25.40.10">
    <property type="entry name" value="Tetratricopeptide repeat domain"/>
    <property type="match status" value="3"/>
</dbReference>
<keyword evidence="4 5" id="KW-0067">ATP-binding</keyword>
<accession>A0A0S1B2U9</accession>
<reference evidence="9 10" key="1">
    <citation type="journal article" date="2015" name="Genome Announc.">
        <title>Complete Genome Sequencing of Stenotrophomonas acidaminiphila ZAC14D2_NAIMI4_2, a Multidrug-Resistant Strain Isolated from Sediments of a Polluted River in Mexico, Uncovers New Antibiotic Resistance Genes and a Novel Class-II Lasso Peptide Biosynthesis Gene Cluster.</title>
        <authorList>
            <person name="Vinuesa P."/>
            <person name="Ochoa-Sanchez L.E."/>
        </authorList>
    </citation>
    <scope>NUCLEOTIDE SEQUENCE [LARGE SCALE GENOMIC DNA]</scope>
    <source>
        <strain evidence="9 10">ZAC14D2_NAIMI4_2</strain>
    </source>
</reference>
<dbReference type="AlphaFoldDB" id="A0A0S1B2U9"/>
<evidence type="ECO:0000256" key="2">
    <source>
        <dbReference type="ARBA" id="ARBA00022741"/>
    </source>
</evidence>
<dbReference type="Proteomes" id="UP000061010">
    <property type="component" value="Chromosome"/>
</dbReference>
<feature type="transmembrane region" description="Helical" evidence="7">
    <location>
        <begin position="396"/>
        <end position="420"/>
    </location>
</feature>
<dbReference type="GO" id="GO:0005524">
    <property type="term" value="F:ATP binding"/>
    <property type="evidence" value="ECO:0007669"/>
    <property type="project" value="UniProtKB-UniRule"/>
</dbReference>
<dbReference type="SMART" id="SM00220">
    <property type="entry name" value="S_TKc"/>
    <property type="match status" value="1"/>
</dbReference>
<organism evidence="9 10">
    <name type="scientific">Stenotrophomonas acidaminiphila</name>
    <dbReference type="NCBI Taxonomy" id="128780"/>
    <lineage>
        <taxon>Bacteria</taxon>
        <taxon>Pseudomonadati</taxon>
        <taxon>Pseudomonadota</taxon>
        <taxon>Gammaproteobacteria</taxon>
        <taxon>Lysobacterales</taxon>
        <taxon>Lysobacteraceae</taxon>
        <taxon>Stenotrophomonas</taxon>
    </lineage>
</organism>
<dbReference type="CDD" id="cd14014">
    <property type="entry name" value="STKc_PknB_like"/>
    <property type="match status" value="1"/>
</dbReference>
<evidence type="ECO:0000313" key="10">
    <source>
        <dbReference type="Proteomes" id="UP000061010"/>
    </source>
</evidence>
<evidence type="ECO:0000256" key="5">
    <source>
        <dbReference type="PROSITE-ProRule" id="PRU10141"/>
    </source>
</evidence>
<gene>
    <name evidence="9" type="ORF">AOT14_29780</name>
</gene>
<keyword evidence="7" id="KW-0472">Membrane</keyword>
<dbReference type="Pfam" id="PF00069">
    <property type="entry name" value="Pkinase"/>
    <property type="match status" value="1"/>
</dbReference>
<dbReference type="PROSITE" id="PS50011">
    <property type="entry name" value="PROTEIN_KINASE_DOM"/>
    <property type="match status" value="1"/>
</dbReference>
<keyword evidence="7" id="KW-1133">Transmembrane helix</keyword>
<sequence length="978" mass="106039">MGTMREGEENAGDAARYHRIKQIVLQALDLQGSAREELIAREAGGDATIADEVRALLAGMEADQTLVVSCRSPGLPPPDPGQDLSGQETSADASREYRLLQRLGAGGMGVVYLAERSHGGFVQKVALKLLNPVAEASPELRERFARERELLARLDHPGIARLLDGGILADGRPFLAMEYVEGERVDVHAARLPLDERIALFVRICEAVAEAHRCLVIHRDLKPANILVDARGQPRLLDFGIARLIDEDSAAAGDTRTGQHALTLAYASPEQLACQPLTTATDVYSLGAVLYQLVCGQLPFAEIDNPAGLYNAIANTDVPPPSRRLRDAGTPRPRARAVPADIDAIVLKALRKEPERRYASVAALAEDLRRYLAHRPVSARAGERGYRARRLLRRNAWPLAAAALVLLSVLGGLLASVLALREARAQQALAERRGHELQRIVDFQRSTLESVDIQAMGRSLAEAQKDMLLKADAASGRQLASPQVLQLVDAAAARGATDLARDALETYVVAHALDRIGNEVDDDAALAAELRQSLAGVLHAIGSNVSAEAQLRRVLEQRQALAADSPERLSTELALAGVLVTLGRPDEAQRLYTQVHAATAARPMSDPQRLEAELGRAIVMIIQGRFDDAIAAYDAIRTGVGSALPESDERMLRLRRYRIDALIQAGRREEAGPEAEALLSLYQRALGPTHRDTLYVALVQAKLLREQKQFEQSQVLARSVADVLARRYGESHPDTVSARYLVATNGFALARDDAALAQVQADIERVVEYRRQQQGEDSAQTISPMTGLVGVLSKRAALADDPAASAGFMAQALRVQQAVLDSHLQHRGPDHPNTLLAQGSLASLLHRQGRHAQALPHAQRCLEGQRRTLAPDHPIIAGTWSLNGDILLALGRLEPARAAYATALQLRTQKLGAQAPNTIESAARLYALLQRLQRTDEASVLRTRYLDPVVKMDPAQLDAGMRSVRDKARDVIAAAGGR</sequence>
<keyword evidence="3 9" id="KW-0418">Kinase</keyword>
<dbReference type="Pfam" id="PF13424">
    <property type="entry name" value="TPR_12"/>
    <property type="match status" value="1"/>
</dbReference>
<dbReference type="OrthoDB" id="9801841at2"/>
<dbReference type="SUPFAM" id="SSF56112">
    <property type="entry name" value="Protein kinase-like (PK-like)"/>
    <property type="match status" value="1"/>
</dbReference>
<evidence type="ECO:0000256" key="3">
    <source>
        <dbReference type="ARBA" id="ARBA00022777"/>
    </source>
</evidence>
<dbReference type="EMBL" id="CP012900">
    <property type="protein sequence ID" value="ALJ29330.1"/>
    <property type="molecule type" value="Genomic_DNA"/>
</dbReference>
<keyword evidence="9" id="KW-0723">Serine/threonine-protein kinase</keyword>
<evidence type="ECO:0000256" key="7">
    <source>
        <dbReference type="SAM" id="Phobius"/>
    </source>
</evidence>
<evidence type="ECO:0000259" key="8">
    <source>
        <dbReference type="PROSITE" id="PS50011"/>
    </source>
</evidence>
<keyword evidence="1" id="KW-0808">Transferase</keyword>
<name>A0A0S1B2U9_9GAMM</name>
<keyword evidence="2 5" id="KW-0547">Nucleotide-binding</keyword>
<dbReference type="InterPro" id="IPR017441">
    <property type="entry name" value="Protein_kinase_ATP_BS"/>
</dbReference>
<dbReference type="InterPro" id="IPR011009">
    <property type="entry name" value="Kinase-like_dom_sf"/>
</dbReference>
<evidence type="ECO:0000256" key="1">
    <source>
        <dbReference type="ARBA" id="ARBA00022679"/>
    </source>
</evidence>
<evidence type="ECO:0000256" key="6">
    <source>
        <dbReference type="SAM" id="MobiDB-lite"/>
    </source>
</evidence>
<dbReference type="PATRIC" id="fig|128780.6.peg.3015"/>
<feature type="domain" description="Protein kinase" evidence="8">
    <location>
        <begin position="97"/>
        <end position="372"/>
    </location>
</feature>
<dbReference type="PANTHER" id="PTHR43289:SF34">
    <property type="entry name" value="SERINE_THREONINE-PROTEIN KINASE YBDM-RELATED"/>
    <property type="match status" value="1"/>
</dbReference>
<dbReference type="Gene3D" id="3.30.200.20">
    <property type="entry name" value="Phosphorylase Kinase, domain 1"/>
    <property type="match status" value="1"/>
</dbReference>
<feature type="region of interest" description="Disordered" evidence="6">
    <location>
        <begin position="71"/>
        <end position="91"/>
    </location>
</feature>
<dbReference type="InterPro" id="IPR000719">
    <property type="entry name" value="Prot_kinase_dom"/>
</dbReference>
<keyword evidence="10" id="KW-1185">Reference proteome</keyword>
<dbReference type="PROSITE" id="PS00107">
    <property type="entry name" value="PROTEIN_KINASE_ATP"/>
    <property type="match status" value="1"/>
</dbReference>
<keyword evidence="7" id="KW-0812">Transmembrane</keyword>
<dbReference type="InterPro" id="IPR011990">
    <property type="entry name" value="TPR-like_helical_dom_sf"/>
</dbReference>
<evidence type="ECO:0000256" key="4">
    <source>
        <dbReference type="ARBA" id="ARBA00022840"/>
    </source>
</evidence>
<protein>
    <submittedName>
        <fullName evidence="9">Serine/threonine protein kinase</fullName>
    </submittedName>
</protein>
<proteinExistence type="predicted"/>
<dbReference type="InterPro" id="IPR008271">
    <property type="entry name" value="Ser/Thr_kinase_AS"/>
</dbReference>
<dbReference type="Gene3D" id="1.10.510.10">
    <property type="entry name" value="Transferase(Phosphotransferase) domain 1"/>
    <property type="match status" value="1"/>
</dbReference>